<sequence>MSEAATGLVLQALDGARFRFDPGALCLEFLTTGGPGPLSRHEALHSPRELADWLALSRLGLDPGEIRTGPGDAVAGRRLRDALWRLTRAVIEDAPLPAGDLAEVNRAAARPALVPRLTPDRTRAWAPPVTGARALSSIARDAVELLTGPDAGRIRECGAGDCPLVFVDLSRSGRRRWCSMERCGNRHKVRALRARRDRTEEEKP</sequence>
<accession>A0A3M8FD53</accession>
<evidence type="ECO:0000313" key="3">
    <source>
        <dbReference type="Proteomes" id="UP000028058"/>
    </source>
</evidence>
<evidence type="ECO:0000313" key="2">
    <source>
        <dbReference type="EMBL" id="RKM99388.1"/>
    </source>
</evidence>
<proteinExistence type="predicted"/>
<dbReference type="Proteomes" id="UP000028058">
    <property type="component" value="Unassembled WGS sequence"/>
</dbReference>
<dbReference type="InterPro" id="IPR010852">
    <property type="entry name" value="ABATE"/>
</dbReference>
<dbReference type="EMBL" id="JNAD02000001">
    <property type="protein sequence ID" value="RKM99388.1"/>
    <property type="molecule type" value="Genomic_DNA"/>
</dbReference>
<dbReference type="Pfam" id="PF11706">
    <property type="entry name" value="zf-CGNR"/>
    <property type="match status" value="1"/>
</dbReference>
<dbReference type="AlphaFoldDB" id="A0A3M8FD53"/>
<reference evidence="2 3" key="1">
    <citation type="journal article" date="2014" name="Genome Announc.">
        <title>Draft Genome Sequence of Streptomyces fradiae ATCC 19609, a Strain Highly Sensitive to Antibiotics.</title>
        <authorList>
            <person name="Bekker O.B."/>
            <person name="Klimina K.M."/>
            <person name="Vatlin A.A."/>
            <person name="Zakharevich N.V."/>
            <person name="Kasianov A.S."/>
            <person name="Danilenko V.N."/>
        </authorList>
    </citation>
    <scope>NUCLEOTIDE SEQUENCE [LARGE SCALE GENOMIC DNA]</scope>
    <source>
        <strain evidence="2 3">ATCC 19609</strain>
    </source>
</reference>
<dbReference type="Gene3D" id="1.10.3300.10">
    <property type="entry name" value="Jann2411-like domain"/>
    <property type="match status" value="1"/>
</dbReference>
<dbReference type="OrthoDB" id="123307at2"/>
<organism evidence="2 3">
    <name type="scientific">Streptomyces xinghaiensis</name>
    <dbReference type="NCBI Taxonomy" id="1038928"/>
    <lineage>
        <taxon>Bacteria</taxon>
        <taxon>Bacillati</taxon>
        <taxon>Actinomycetota</taxon>
        <taxon>Actinomycetes</taxon>
        <taxon>Kitasatosporales</taxon>
        <taxon>Streptomycetaceae</taxon>
        <taxon>Streptomyces</taxon>
    </lineage>
</organism>
<keyword evidence="3" id="KW-1185">Reference proteome</keyword>
<dbReference type="InterPro" id="IPR023286">
    <property type="entry name" value="ABATE_dom_sf"/>
</dbReference>
<protein>
    <submittedName>
        <fullName evidence="2">Zf-CGNR multi-domain protein</fullName>
    </submittedName>
</protein>
<gene>
    <name evidence="2" type="ORF">SFRA_004195</name>
</gene>
<name>A0A3M8FD53_9ACTN</name>
<evidence type="ECO:0000259" key="1">
    <source>
        <dbReference type="Pfam" id="PF11706"/>
    </source>
</evidence>
<feature type="domain" description="Zinc finger CGNR" evidence="1">
    <location>
        <begin position="153"/>
        <end position="196"/>
    </location>
</feature>
<dbReference type="RefSeq" id="WP_043470007.1">
    <property type="nucleotide sequence ID" value="NZ_CP134822.1"/>
</dbReference>
<comment type="caution">
    <text evidence="2">The sequence shown here is derived from an EMBL/GenBank/DDBJ whole genome shotgun (WGS) entry which is preliminary data.</text>
</comment>
<dbReference type="PANTHER" id="PTHR35525:SF3">
    <property type="entry name" value="BLL6575 PROTEIN"/>
    <property type="match status" value="1"/>
</dbReference>
<dbReference type="InterPro" id="IPR021005">
    <property type="entry name" value="Znf_CGNR"/>
</dbReference>
<dbReference type="PANTHER" id="PTHR35525">
    <property type="entry name" value="BLL6575 PROTEIN"/>
    <property type="match status" value="1"/>
</dbReference>
<dbReference type="SUPFAM" id="SSF160904">
    <property type="entry name" value="Jann2411-like"/>
    <property type="match status" value="1"/>
</dbReference>
<dbReference type="Pfam" id="PF07336">
    <property type="entry name" value="ABATE"/>
    <property type="match status" value="1"/>
</dbReference>